<keyword evidence="10 16" id="KW-1133">Transmembrane helix</keyword>
<dbReference type="PANTHER" id="PTHR11435">
    <property type="entry name" value="NADH UBIQUINONE OXIDOREDUCTASE SUBUNIT ND6"/>
    <property type="match status" value="1"/>
</dbReference>
<dbReference type="EMBL" id="MK654493">
    <property type="protein sequence ID" value="QED58045.1"/>
    <property type="molecule type" value="Genomic_DNA"/>
</dbReference>
<keyword evidence="12 17" id="KW-0496">Mitochondrion</keyword>
<evidence type="ECO:0000256" key="8">
    <source>
        <dbReference type="ARBA" id="ARBA00022967"/>
    </source>
</evidence>
<evidence type="ECO:0000256" key="16">
    <source>
        <dbReference type="SAM" id="Phobius"/>
    </source>
</evidence>
<evidence type="ECO:0000256" key="13">
    <source>
        <dbReference type="ARBA" id="ARBA00023136"/>
    </source>
</evidence>
<proteinExistence type="inferred from homology"/>
<evidence type="ECO:0000256" key="11">
    <source>
        <dbReference type="ARBA" id="ARBA00023027"/>
    </source>
</evidence>
<geneLocation type="mitochondrion" evidence="17"/>
<gene>
    <name evidence="17" type="primary">nad6</name>
</gene>
<comment type="similarity">
    <text evidence="2">Belongs to the complex I subunit 6 family.</text>
</comment>
<keyword evidence="9" id="KW-0249">Electron transport</keyword>
<keyword evidence="13 16" id="KW-0472">Membrane</keyword>
<feature type="transmembrane region" description="Helical" evidence="16">
    <location>
        <begin position="82"/>
        <end position="100"/>
    </location>
</feature>
<keyword evidence="7 16" id="KW-0812">Transmembrane</keyword>
<keyword evidence="6" id="KW-0679">Respiratory chain</keyword>
<sequence length="167" mass="19669">MTMFLLILNSMFSIMFMFMNHPLSLGCVLLIQTILVCLFSSVFYFNYWFSYIIFLSMIGGMLVMFIYMTSLASNEKFLMPKFMLIFSVFMMMIVGLNMIFTDNFYSFLISSSLSNTSQMINFSNLTLNKYFNYPHMQMMIFLMFYLLITLIAVVKIIDKNLGTLRQK</sequence>
<accession>A0A5B8ZYJ8</accession>
<evidence type="ECO:0000313" key="17">
    <source>
        <dbReference type="EMBL" id="QED58045.1"/>
    </source>
</evidence>
<dbReference type="PANTHER" id="PTHR11435:SF1">
    <property type="entry name" value="NADH-UBIQUINONE OXIDOREDUCTASE CHAIN 6"/>
    <property type="match status" value="1"/>
</dbReference>
<protein>
    <recommendedName>
        <fullName evidence="4">NADH-ubiquinone oxidoreductase chain 6</fullName>
        <ecNumber evidence="3">7.1.1.2</ecNumber>
    </recommendedName>
    <alternativeName>
        <fullName evidence="14">NADH dehydrogenase subunit 6</fullName>
    </alternativeName>
</protein>
<evidence type="ECO:0000256" key="14">
    <source>
        <dbReference type="ARBA" id="ARBA00031019"/>
    </source>
</evidence>
<evidence type="ECO:0000256" key="10">
    <source>
        <dbReference type="ARBA" id="ARBA00022989"/>
    </source>
</evidence>
<comment type="subcellular location">
    <subcellularLocation>
        <location evidence="1">Mitochondrion membrane</location>
        <topology evidence="1">Multi-pass membrane protein</topology>
    </subcellularLocation>
</comment>
<comment type="catalytic activity">
    <reaction evidence="15">
        <text>a ubiquinone + NADH + 5 H(+)(in) = a ubiquinol + NAD(+) + 4 H(+)(out)</text>
        <dbReference type="Rhea" id="RHEA:29091"/>
        <dbReference type="Rhea" id="RHEA-COMP:9565"/>
        <dbReference type="Rhea" id="RHEA-COMP:9566"/>
        <dbReference type="ChEBI" id="CHEBI:15378"/>
        <dbReference type="ChEBI" id="CHEBI:16389"/>
        <dbReference type="ChEBI" id="CHEBI:17976"/>
        <dbReference type="ChEBI" id="CHEBI:57540"/>
        <dbReference type="ChEBI" id="CHEBI:57945"/>
        <dbReference type="EC" id="7.1.1.2"/>
    </reaction>
</comment>
<dbReference type="InterPro" id="IPR050269">
    <property type="entry name" value="ComplexI_Subunit6"/>
</dbReference>
<evidence type="ECO:0000256" key="1">
    <source>
        <dbReference type="ARBA" id="ARBA00004225"/>
    </source>
</evidence>
<keyword evidence="8" id="KW-1278">Translocase</keyword>
<reference evidence="17" key="1">
    <citation type="journal article" date="2019" name="PLoS ONE">
        <title>Tracking outbreak populations of the pepper weevil Anthonomus eugenii (Coleoptera; Curculionidae) using complete mitochondrial genomes.</title>
        <authorList>
            <person name="van de Vossenberg B.T.L.H."/>
            <person name="Warbroek T."/>
            <person name="Waalwijk C."/>
            <person name="Ingerson-Mahar J."/>
            <person name="van der Gouw L."/>
            <person name="Loomans A.J.M."/>
        </authorList>
    </citation>
    <scope>NUCLEOTIDE SEQUENCE</scope>
    <source>
        <strain evidence="17">AG_mtDNA_154</strain>
    </source>
</reference>
<dbReference type="AlphaFoldDB" id="A0A5B8ZYJ8"/>
<keyword evidence="11" id="KW-0520">NAD</keyword>
<evidence type="ECO:0000256" key="2">
    <source>
        <dbReference type="ARBA" id="ARBA00005698"/>
    </source>
</evidence>
<keyword evidence="5" id="KW-0813">Transport</keyword>
<evidence type="ECO:0000256" key="3">
    <source>
        <dbReference type="ARBA" id="ARBA00012944"/>
    </source>
</evidence>
<evidence type="ECO:0000256" key="4">
    <source>
        <dbReference type="ARBA" id="ARBA00021095"/>
    </source>
</evidence>
<evidence type="ECO:0000256" key="7">
    <source>
        <dbReference type="ARBA" id="ARBA00022692"/>
    </source>
</evidence>
<evidence type="ECO:0000256" key="6">
    <source>
        <dbReference type="ARBA" id="ARBA00022660"/>
    </source>
</evidence>
<organism evidence="17">
    <name type="scientific">Anthonomus pomorum</name>
    <name type="common">apple weevil</name>
    <dbReference type="NCBI Taxonomy" id="201758"/>
    <lineage>
        <taxon>Eukaryota</taxon>
        <taxon>Metazoa</taxon>
        <taxon>Ecdysozoa</taxon>
        <taxon>Arthropoda</taxon>
        <taxon>Hexapoda</taxon>
        <taxon>Insecta</taxon>
        <taxon>Pterygota</taxon>
        <taxon>Neoptera</taxon>
        <taxon>Endopterygota</taxon>
        <taxon>Coleoptera</taxon>
        <taxon>Polyphaga</taxon>
        <taxon>Cucujiformia</taxon>
        <taxon>Curculionidae</taxon>
        <taxon>Curculioninae</taxon>
        <taxon>Anthonomini</taxon>
        <taxon>Anthonomus</taxon>
    </lineage>
</organism>
<feature type="transmembrane region" description="Helical" evidence="16">
    <location>
        <begin position="48"/>
        <end position="70"/>
    </location>
</feature>
<name>A0A5B8ZYJ8_9CUCU</name>
<evidence type="ECO:0000256" key="15">
    <source>
        <dbReference type="ARBA" id="ARBA00049551"/>
    </source>
</evidence>
<dbReference type="EC" id="7.1.1.2" evidence="3"/>
<evidence type="ECO:0000256" key="12">
    <source>
        <dbReference type="ARBA" id="ARBA00023128"/>
    </source>
</evidence>
<dbReference type="GO" id="GO:0008137">
    <property type="term" value="F:NADH dehydrogenase (ubiquinone) activity"/>
    <property type="evidence" value="ECO:0007669"/>
    <property type="project" value="UniProtKB-EC"/>
</dbReference>
<feature type="transmembrane region" description="Helical" evidence="16">
    <location>
        <begin position="138"/>
        <end position="157"/>
    </location>
</feature>
<evidence type="ECO:0000256" key="9">
    <source>
        <dbReference type="ARBA" id="ARBA00022982"/>
    </source>
</evidence>
<evidence type="ECO:0000256" key="5">
    <source>
        <dbReference type="ARBA" id="ARBA00022448"/>
    </source>
</evidence>
<dbReference type="GO" id="GO:0031966">
    <property type="term" value="C:mitochondrial membrane"/>
    <property type="evidence" value="ECO:0007669"/>
    <property type="project" value="UniProtKB-SubCell"/>
</dbReference>